<dbReference type="GO" id="GO:0000287">
    <property type="term" value="F:magnesium ion binding"/>
    <property type="evidence" value="ECO:0007669"/>
    <property type="project" value="InterPro"/>
</dbReference>
<dbReference type="InterPro" id="IPR033704">
    <property type="entry name" value="dUTPase_trimeric"/>
</dbReference>
<dbReference type="PANTHER" id="PTHR11241">
    <property type="entry name" value="DEOXYURIDINE 5'-TRIPHOSPHATE NUCLEOTIDOHYDROLASE"/>
    <property type="match status" value="1"/>
</dbReference>
<dbReference type="CDD" id="cd07557">
    <property type="entry name" value="trimeric_dUTPase"/>
    <property type="match status" value="1"/>
</dbReference>
<evidence type="ECO:0000256" key="2">
    <source>
        <dbReference type="ARBA" id="ARBA00012379"/>
    </source>
</evidence>
<keyword evidence="8" id="KW-1185">Reference proteome</keyword>
<evidence type="ECO:0000313" key="8">
    <source>
        <dbReference type="Proteomes" id="UP000019184"/>
    </source>
</evidence>
<gene>
    <name evidence="7" type="ORF">BN874_690019</name>
</gene>
<comment type="catalytic activity">
    <reaction evidence="5">
        <text>dUTP + H2O = dUMP + diphosphate + H(+)</text>
        <dbReference type="Rhea" id="RHEA:10248"/>
        <dbReference type="ChEBI" id="CHEBI:15377"/>
        <dbReference type="ChEBI" id="CHEBI:15378"/>
        <dbReference type="ChEBI" id="CHEBI:33019"/>
        <dbReference type="ChEBI" id="CHEBI:61555"/>
        <dbReference type="ChEBI" id="CHEBI:246422"/>
        <dbReference type="EC" id="3.6.1.23"/>
    </reaction>
</comment>
<feature type="domain" description="dUTPase-like" evidence="6">
    <location>
        <begin position="11"/>
        <end position="141"/>
    </location>
</feature>
<dbReference type="GO" id="GO:0046081">
    <property type="term" value="P:dUTP catabolic process"/>
    <property type="evidence" value="ECO:0007669"/>
    <property type="project" value="InterPro"/>
</dbReference>
<sequence length="142" mass="15274">MPLLVKRLRESAILPTRAHETDAGLDLYADIPEPIRIPPGERVLVPTGIAISLWPWTCGQIWPRSGMAVAFGVDTLAGIVDSGYRGEVKVALINHGHDRVTINSGDRIAQLVLVTIARDEVLEVSELPSADRRGNGFGSSGV</sequence>
<dbReference type="NCBIfam" id="NF001862">
    <property type="entry name" value="PRK00601.1"/>
    <property type="match status" value="1"/>
</dbReference>
<dbReference type="EC" id="3.6.1.23" evidence="2"/>
<dbReference type="EMBL" id="CBTK010000286">
    <property type="protein sequence ID" value="CDH46969.1"/>
    <property type="molecule type" value="Genomic_DNA"/>
</dbReference>
<protein>
    <recommendedName>
        <fullName evidence="2">dUTP diphosphatase</fullName>
        <ecNumber evidence="2">3.6.1.23</ecNumber>
    </recommendedName>
</protein>
<name>A0A7U7GEU9_9GAMM</name>
<evidence type="ECO:0000313" key="7">
    <source>
        <dbReference type="EMBL" id="CDH46969.1"/>
    </source>
</evidence>
<evidence type="ECO:0000256" key="3">
    <source>
        <dbReference type="ARBA" id="ARBA00022801"/>
    </source>
</evidence>
<dbReference type="NCBIfam" id="TIGR00576">
    <property type="entry name" value="dut"/>
    <property type="match status" value="1"/>
</dbReference>
<reference evidence="7 8" key="1">
    <citation type="journal article" date="2014" name="ISME J.">
        <title>Candidatus Competibacter-lineage genomes retrieved from metagenomes reveal functional metabolic diversity.</title>
        <authorList>
            <person name="McIlroy S.J."/>
            <person name="Albertsen M."/>
            <person name="Andresen E.K."/>
            <person name="Saunders A.M."/>
            <person name="Kristiansen R."/>
            <person name="Stokholm-Bjerregaard M."/>
            <person name="Nielsen K.L."/>
            <person name="Nielsen P.H."/>
        </authorList>
    </citation>
    <scope>NUCLEOTIDE SEQUENCE [LARGE SCALE GENOMIC DNA]</scope>
    <source>
        <strain evidence="7 8">Run_B_J11</strain>
    </source>
</reference>
<evidence type="ECO:0000256" key="4">
    <source>
        <dbReference type="ARBA" id="ARBA00023080"/>
    </source>
</evidence>
<dbReference type="InterPro" id="IPR036157">
    <property type="entry name" value="dUTPase-like_sf"/>
</dbReference>
<dbReference type="InterPro" id="IPR008181">
    <property type="entry name" value="dUTPase"/>
</dbReference>
<dbReference type="AlphaFoldDB" id="A0A7U7GEU9"/>
<comment type="caution">
    <text evidence="7">The sequence shown here is derived from an EMBL/GenBank/DDBJ whole genome shotgun (WGS) entry which is preliminary data.</text>
</comment>
<dbReference type="GO" id="GO:0004170">
    <property type="term" value="F:dUTP diphosphatase activity"/>
    <property type="evidence" value="ECO:0007669"/>
    <property type="project" value="UniProtKB-EC"/>
</dbReference>
<evidence type="ECO:0000256" key="1">
    <source>
        <dbReference type="ARBA" id="ARBA00006581"/>
    </source>
</evidence>
<dbReference type="Gene3D" id="2.70.40.10">
    <property type="match status" value="1"/>
</dbReference>
<dbReference type="InterPro" id="IPR029054">
    <property type="entry name" value="dUTPase-like"/>
</dbReference>
<dbReference type="GO" id="GO:0006226">
    <property type="term" value="P:dUMP biosynthetic process"/>
    <property type="evidence" value="ECO:0007669"/>
    <property type="project" value="InterPro"/>
</dbReference>
<evidence type="ECO:0000259" key="6">
    <source>
        <dbReference type="Pfam" id="PF00692"/>
    </source>
</evidence>
<keyword evidence="3 7" id="KW-0378">Hydrolase</keyword>
<dbReference type="PANTHER" id="PTHR11241:SF0">
    <property type="entry name" value="DEOXYURIDINE 5'-TRIPHOSPHATE NUCLEOTIDOHYDROLASE"/>
    <property type="match status" value="1"/>
</dbReference>
<dbReference type="Proteomes" id="UP000019184">
    <property type="component" value="Unassembled WGS sequence"/>
</dbReference>
<dbReference type="SUPFAM" id="SSF51283">
    <property type="entry name" value="dUTPase-like"/>
    <property type="match status" value="1"/>
</dbReference>
<dbReference type="Pfam" id="PF00692">
    <property type="entry name" value="dUTPase"/>
    <property type="match status" value="1"/>
</dbReference>
<accession>A0A7U7GEU9</accession>
<evidence type="ECO:0000256" key="5">
    <source>
        <dbReference type="ARBA" id="ARBA00047686"/>
    </source>
</evidence>
<proteinExistence type="inferred from homology"/>
<comment type="similarity">
    <text evidence="1">Belongs to the dUTPase family.</text>
</comment>
<dbReference type="OrthoDB" id="9809956at2"/>
<dbReference type="RefSeq" id="WP_034435682.1">
    <property type="nucleotide sequence ID" value="NZ_CBTK010000286.1"/>
</dbReference>
<organism evidence="7 8">
    <name type="scientific">Candidatus Contendobacter odensis Run_B_J11</name>
    <dbReference type="NCBI Taxonomy" id="1400861"/>
    <lineage>
        <taxon>Bacteria</taxon>
        <taxon>Pseudomonadati</taxon>
        <taxon>Pseudomonadota</taxon>
        <taxon>Gammaproteobacteria</taxon>
        <taxon>Candidatus Competibacteraceae</taxon>
        <taxon>Candidatus Contendibacter</taxon>
    </lineage>
</organism>
<keyword evidence="4" id="KW-0546">Nucleotide metabolism</keyword>